<evidence type="ECO:0000313" key="4">
    <source>
        <dbReference type="Proteomes" id="UP000037035"/>
    </source>
</evidence>
<feature type="compositionally biased region" description="Basic and acidic residues" evidence="1">
    <location>
        <begin position="32"/>
        <end position="44"/>
    </location>
</feature>
<accession>A0A0L6UXL2</accession>
<sequence length="119" mass="13514">MSSLLYRKYGQDHSPRPLPLSPLSPTLPYDLAENKPPHSNFDHPKSPFFSISAFRSPTKNQCSFLVGIPGQDQGHTQGREGVVLKHQCDFLQRNILIQWFFFITPILILVGIMITFCSI</sequence>
<keyword evidence="2" id="KW-0472">Membrane</keyword>
<evidence type="ECO:0000313" key="3">
    <source>
        <dbReference type="EMBL" id="KNZ52952.1"/>
    </source>
</evidence>
<dbReference type="Proteomes" id="UP000037035">
    <property type="component" value="Unassembled WGS sequence"/>
</dbReference>
<dbReference type="VEuPathDB" id="FungiDB:VP01_3389g2"/>
<gene>
    <name evidence="3" type="ORF">VP01_3389g2</name>
</gene>
<dbReference type="AlphaFoldDB" id="A0A0L6UXL2"/>
<keyword evidence="4" id="KW-1185">Reference proteome</keyword>
<feature type="transmembrane region" description="Helical" evidence="2">
    <location>
        <begin position="95"/>
        <end position="116"/>
    </location>
</feature>
<keyword evidence="2" id="KW-0812">Transmembrane</keyword>
<organism evidence="3 4">
    <name type="scientific">Puccinia sorghi</name>
    <dbReference type="NCBI Taxonomy" id="27349"/>
    <lineage>
        <taxon>Eukaryota</taxon>
        <taxon>Fungi</taxon>
        <taxon>Dikarya</taxon>
        <taxon>Basidiomycota</taxon>
        <taxon>Pucciniomycotina</taxon>
        <taxon>Pucciniomycetes</taxon>
        <taxon>Pucciniales</taxon>
        <taxon>Pucciniaceae</taxon>
        <taxon>Puccinia</taxon>
    </lineage>
</organism>
<evidence type="ECO:0000256" key="2">
    <source>
        <dbReference type="SAM" id="Phobius"/>
    </source>
</evidence>
<feature type="region of interest" description="Disordered" evidence="1">
    <location>
        <begin position="9"/>
        <end position="44"/>
    </location>
</feature>
<comment type="caution">
    <text evidence="3">The sequence shown here is derived from an EMBL/GenBank/DDBJ whole genome shotgun (WGS) entry which is preliminary data.</text>
</comment>
<protein>
    <submittedName>
        <fullName evidence="3">Uncharacterized protein</fullName>
    </submittedName>
</protein>
<dbReference type="OrthoDB" id="544685at2759"/>
<keyword evidence="2" id="KW-1133">Transmembrane helix</keyword>
<evidence type="ECO:0000256" key="1">
    <source>
        <dbReference type="SAM" id="MobiDB-lite"/>
    </source>
</evidence>
<proteinExistence type="predicted"/>
<name>A0A0L6UXL2_9BASI</name>
<reference evidence="3 4" key="1">
    <citation type="submission" date="2015-08" db="EMBL/GenBank/DDBJ databases">
        <title>Next Generation Sequencing and Analysis of the Genome of Puccinia sorghi L Schw, the Causal Agent of Maize Common Rust.</title>
        <authorList>
            <person name="Rochi L."/>
            <person name="Burguener G."/>
            <person name="Darino M."/>
            <person name="Turjanski A."/>
            <person name="Kreff E."/>
            <person name="Dieguez M.J."/>
            <person name="Sacco F."/>
        </authorList>
    </citation>
    <scope>NUCLEOTIDE SEQUENCE [LARGE SCALE GENOMIC DNA]</scope>
    <source>
        <strain evidence="3 4">RO10H11247</strain>
    </source>
</reference>
<dbReference type="EMBL" id="LAVV01008378">
    <property type="protein sequence ID" value="KNZ52952.1"/>
    <property type="molecule type" value="Genomic_DNA"/>
</dbReference>